<evidence type="ECO:0000259" key="6">
    <source>
        <dbReference type="SMART" id="SM00928"/>
    </source>
</evidence>
<reference evidence="7 8" key="1">
    <citation type="submission" date="2017-11" db="EMBL/GenBank/DDBJ databases">
        <title>Genome-resolved metagenomics identifies genetic mobility, metabolic interactions, and unexpected diversity in perchlorate-reducing communities.</title>
        <authorList>
            <person name="Barnum T.P."/>
            <person name="Figueroa I.A."/>
            <person name="Carlstrom C.I."/>
            <person name="Lucas L.N."/>
            <person name="Engelbrektson A.L."/>
            <person name="Coates J.D."/>
        </authorList>
    </citation>
    <scope>NUCLEOTIDE SEQUENCE [LARGE SCALE GENOMIC DNA]</scope>
    <source>
        <strain evidence="7">BM706</strain>
    </source>
</reference>
<dbReference type="GO" id="GO:0010181">
    <property type="term" value="F:FMN binding"/>
    <property type="evidence" value="ECO:0007669"/>
    <property type="project" value="InterPro"/>
</dbReference>
<dbReference type="InterPro" id="IPR019575">
    <property type="entry name" value="Nuop51_4Fe4S-bd"/>
</dbReference>
<comment type="caution">
    <text evidence="7">The sequence shown here is derived from an EMBL/GenBank/DDBJ whole genome shotgun (WGS) entry which is preliminary data.</text>
</comment>
<gene>
    <name evidence="7" type="ORF">C0601_07720</name>
</gene>
<evidence type="ECO:0000256" key="4">
    <source>
        <dbReference type="ARBA" id="ARBA00023004"/>
    </source>
</evidence>
<dbReference type="SMART" id="SM00928">
    <property type="entry name" value="NADH_4Fe-4S"/>
    <property type="match status" value="1"/>
</dbReference>
<keyword evidence="3" id="KW-0479">Metal-binding</keyword>
<evidence type="ECO:0000256" key="5">
    <source>
        <dbReference type="ARBA" id="ARBA00023014"/>
    </source>
</evidence>
<dbReference type="Gene3D" id="6.10.250.1450">
    <property type="match status" value="1"/>
</dbReference>
<evidence type="ECO:0000313" key="8">
    <source>
        <dbReference type="Proteomes" id="UP000234857"/>
    </source>
</evidence>
<keyword evidence="5" id="KW-0411">Iron-sulfur</keyword>
<dbReference type="AlphaFoldDB" id="A0A2N5ZFF5"/>
<dbReference type="InterPro" id="IPR001949">
    <property type="entry name" value="NADH-UbQ_OxRdtase_51kDa_CS"/>
</dbReference>
<dbReference type="GO" id="GO:0046872">
    <property type="term" value="F:metal ion binding"/>
    <property type="evidence" value="ECO:0007669"/>
    <property type="project" value="UniProtKB-KW"/>
</dbReference>
<dbReference type="SUPFAM" id="SSF142019">
    <property type="entry name" value="Nqo1 FMN-binding domain-like"/>
    <property type="match status" value="1"/>
</dbReference>
<dbReference type="NCBIfam" id="NF010120">
    <property type="entry name" value="PRK13596.1"/>
    <property type="match status" value="1"/>
</dbReference>
<dbReference type="InterPro" id="IPR036249">
    <property type="entry name" value="Thioredoxin-like_sf"/>
</dbReference>
<dbReference type="PANTHER" id="PTHR43578">
    <property type="entry name" value="NADH-QUINONE OXIDOREDUCTASE SUBUNIT F"/>
    <property type="match status" value="1"/>
</dbReference>
<dbReference type="EMBL" id="PKTG01000087">
    <property type="protein sequence ID" value="PLX17438.1"/>
    <property type="molecule type" value="Genomic_DNA"/>
</dbReference>
<protein>
    <submittedName>
        <fullName evidence="7">NADH-quinone oxidoreductase subunit NuoF</fullName>
    </submittedName>
</protein>
<evidence type="ECO:0000313" key="7">
    <source>
        <dbReference type="EMBL" id="PLX17438.1"/>
    </source>
</evidence>
<dbReference type="InterPro" id="IPR011538">
    <property type="entry name" value="Nuo51_FMN-bd"/>
</dbReference>
<feature type="domain" description="NADH-ubiquinone oxidoreductase 51kDa subunit iron-sulphur binding" evidence="6">
    <location>
        <begin position="437"/>
        <end position="482"/>
    </location>
</feature>
<dbReference type="PROSITE" id="PS00645">
    <property type="entry name" value="COMPLEX1_51K_2"/>
    <property type="match status" value="1"/>
</dbReference>
<dbReference type="GO" id="GO:0051539">
    <property type="term" value="F:4 iron, 4 sulfur cluster binding"/>
    <property type="evidence" value="ECO:0007669"/>
    <property type="project" value="UniProtKB-KW"/>
</dbReference>
<dbReference type="InterPro" id="IPR037207">
    <property type="entry name" value="Nuop51_4Fe4S-bd_sf"/>
</dbReference>
<dbReference type="Gene3D" id="1.20.1440.230">
    <property type="entry name" value="NADH-ubiquinone oxidoreductase 51kDa subunit, iron-sulphur binding domain"/>
    <property type="match status" value="1"/>
</dbReference>
<dbReference type="SUPFAM" id="SSF52833">
    <property type="entry name" value="Thioredoxin-like"/>
    <property type="match status" value="1"/>
</dbReference>
<organism evidence="7 8">
    <name type="scientific">Muiribacterium halophilum</name>
    <dbReference type="NCBI Taxonomy" id="2053465"/>
    <lineage>
        <taxon>Bacteria</taxon>
        <taxon>Candidatus Muiribacteriota</taxon>
        <taxon>Candidatus Muiribacteriia</taxon>
        <taxon>Candidatus Muiribacteriales</taxon>
        <taxon>Candidatus Muiribacteriaceae</taxon>
        <taxon>Candidatus Muiribacterium</taxon>
    </lineage>
</organism>
<comment type="similarity">
    <text evidence="1">Belongs to the complex I 51 kDa subunit family.</text>
</comment>
<dbReference type="FunFam" id="3.40.50.11540:FF:000001">
    <property type="entry name" value="NADH dehydrogenase [ubiquinone] flavoprotein 1, mitochondrial"/>
    <property type="match status" value="1"/>
</dbReference>
<evidence type="ECO:0000256" key="1">
    <source>
        <dbReference type="ARBA" id="ARBA00007523"/>
    </source>
</evidence>
<proteinExistence type="inferred from homology"/>
<dbReference type="Pfam" id="PF01512">
    <property type="entry name" value="Complex1_51K"/>
    <property type="match status" value="1"/>
</dbReference>
<name>A0A2N5ZFF5_MUIH1</name>
<evidence type="ECO:0000256" key="3">
    <source>
        <dbReference type="ARBA" id="ARBA00022723"/>
    </source>
</evidence>
<accession>A0A2N5ZFF5</accession>
<dbReference type="SUPFAM" id="SSF140490">
    <property type="entry name" value="Nqo1C-terminal domain-like"/>
    <property type="match status" value="1"/>
</dbReference>
<keyword evidence="2" id="KW-0004">4Fe-4S</keyword>
<dbReference type="GO" id="GO:0008137">
    <property type="term" value="F:NADH dehydrogenase (ubiquinone) activity"/>
    <property type="evidence" value="ECO:0007669"/>
    <property type="project" value="InterPro"/>
</dbReference>
<sequence>MKFFRSHILIGMDTPSVLQGAKGVKEALISELSKKGLENEIKVIETGSLGFSGVGMIVYTEGTAYENVTINDVAELVEEHLVKGRALTRLIAKGKGAADVVANAEEKLLDGQVRIVLKNAGRINPDDINEYIANDGYEALGKVLAQMSPKQVIDEVKASELRGRGGAAFPTGRKWEFTYGTEADQKYVICNADEGEPGTFKDRLIMEGDPHSVVESMAICGYAIGANKGFIYIRGEYKLSIERIQKAIDDAKKLNLLGNNILGSDFSFDLEVCFGGGAYVCGEETALIESIEGKRGEPRLKPPYPPVSGLWNKPTIVNNVETFANIPQIITKGAQWFKKTGVEGSAGTKVFTIIGDINEKGLIEVPMGISLREVFENIAKVTKSGKKVKFAHIGGSSGNIVPEKNFDIKLDLATLANANLTHGSGVILFCSEDVDVVDYLTSISQFFKHESCGKCTPCREGTFRLDEMVKRLAAGNGSEKDITKMKELCEVMKRSSFCGLGQAAVNPFLDCIEHFADELRQGVKEEAR</sequence>
<dbReference type="SUPFAM" id="SSF142984">
    <property type="entry name" value="Nqo1 middle domain-like"/>
    <property type="match status" value="1"/>
</dbReference>
<dbReference type="Gene3D" id="3.10.20.600">
    <property type="match status" value="1"/>
</dbReference>
<keyword evidence="4" id="KW-0408">Iron</keyword>
<dbReference type="CDD" id="cd02980">
    <property type="entry name" value="TRX_Fd_family"/>
    <property type="match status" value="1"/>
</dbReference>
<dbReference type="FunFam" id="1.20.1440.230:FF:000001">
    <property type="entry name" value="Mitochondrial NADH dehydrogenase flavoprotein 1"/>
    <property type="match status" value="1"/>
</dbReference>
<evidence type="ECO:0000256" key="2">
    <source>
        <dbReference type="ARBA" id="ARBA00022485"/>
    </source>
</evidence>
<dbReference type="Pfam" id="PF10589">
    <property type="entry name" value="NADH_4Fe-4S"/>
    <property type="match status" value="1"/>
</dbReference>
<dbReference type="InterPro" id="IPR037225">
    <property type="entry name" value="Nuo51_FMN-bd_sf"/>
</dbReference>
<dbReference type="Gene3D" id="3.40.30.10">
    <property type="entry name" value="Glutaredoxin"/>
    <property type="match status" value="1"/>
</dbReference>
<dbReference type="Gene3D" id="3.40.50.11540">
    <property type="entry name" value="NADH-ubiquinone oxidoreductase 51kDa subunit"/>
    <property type="match status" value="1"/>
</dbReference>
<dbReference type="Proteomes" id="UP000234857">
    <property type="component" value="Unassembled WGS sequence"/>
</dbReference>
<dbReference type="PANTHER" id="PTHR43578:SF3">
    <property type="entry name" value="NADH-QUINONE OXIDOREDUCTASE SUBUNIT F"/>
    <property type="match status" value="1"/>
</dbReference>